<dbReference type="Pfam" id="PF13744">
    <property type="entry name" value="HTH_37"/>
    <property type="match status" value="1"/>
</dbReference>
<dbReference type="Proteomes" id="UP001217741">
    <property type="component" value="Unassembled WGS sequence"/>
</dbReference>
<dbReference type="EMBL" id="JARJLO010000451">
    <property type="protein sequence ID" value="MDF3874763.1"/>
    <property type="molecule type" value="Genomic_DNA"/>
</dbReference>
<name>A0AAW6PZN2_PSEPU</name>
<dbReference type="Gene3D" id="1.10.260.40">
    <property type="entry name" value="lambda repressor-like DNA-binding domains"/>
    <property type="match status" value="1"/>
</dbReference>
<dbReference type="InterPro" id="IPR010982">
    <property type="entry name" value="Lambda_DNA-bd_dom_sf"/>
</dbReference>
<feature type="domain" description="HigA2-like helix-turn-helix" evidence="1">
    <location>
        <begin position="16"/>
        <end position="90"/>
    </location>
</feature>
<accession>A0AAW6PZN2</accession>
<sequence length="95" mass="10769">MTNERQTNLWDALVESPEEAANLQVRSTLMREITRKVRSWGLAQKDAAQRLNVTQPRLNDLLKGKIDKFSLDALVKMLHGAGLQIEVIVKDRSEA</sequence>
<gene>
    <name evidence="2" type="ORF">P3W50_30530</name>
</gene>
<dbReference type="InterPro" id="IPR039554">
    <property type="entry name" value="HigA2-like_HTH"/>
</dbReference>
<protein>
    <submittedName>
        <fullName evidence="2">Helix-turn-helix transcriptional regulator</fullName>
    </submittedName>
</protein>
<dbReference type="AlphaFoldDB" id="A0AAW6PZN2"/>
<evidence type="ECO:0000313" key="2">
    <source>
        <dbReference type="EMBL" id="MDF3874763.1"/>
    </source>
</evidence>
<organism evidence="2 3">
    <name type="scientific">Pseudomonas putida</name>
    <name type="common">Arthrobacter siderocapsulatus</name>
    <dbReference type="NCBI Taxonomy" id="303"/>
    <lineage>
        <taxon>Bacteria</taxon>
        <taxon>Pseudomonadati</taxon>
        <taxon>Pseudomonadota</taxon>
        <taxon>Gammaproteobacteria</taxon>
        <taxon>Pseudomonadales</taxon>
        <taxon>Pseudomonadaceae</taxon>
        <taxon>Pseudomonas</taxon>
    </lineage>
</organism>
<dbReference type="GO" id="GO:0003677">
    <property type="term" value="F:DNA binding"/>
    <property type="evidence" value="ECO:0007669"/>
    <property type="project" value="InterPro"/>
</dbReference>
<evidence type="ECO:0000259" key="1">
    <source>
        <dbReference type="Pfam" id="PF13744"/>
    </source>
</evidence>
<reference evidence="2" key="1">
    <citation type="submission" date="2023-03" db="EMBL/GenBank/DDBJ databases">
        <title>Draft assemblies of triclosan tolerant bacteria isolated from returned activated sludge.</title>
        <authorList>
            <person name="Van Hamelsveld S."/>
        </authorList>
    </citation>
    <scope>NUCLEOTIDE SEQUENCE</scope>
    <source>
        <strain evidence="2">GW210012_S60</strain>
    </source>
</reference>
<evidence type="ECO:0000313" key="3">
    <source>
        <dbReference type="Proteomes" id="UP001217741"/>
    </source>
</evidence>
<dbReference type="RefSeq" id="WP_276238625.1">
    <property type="nucleotide sequence ID" value="NZ_JARJLN010000196.1"/>
</dbReference>
<comment type="caution">
    <text evidence="2">The sequence shown here is derived from an EMBL/GenBank/DDBJ whole genome shotgun (WGS) entry which is preliminary data.</text>
</comment>
<dbReference type="SUPFAM" id="SSF47413">
    <property type="entry name" value="lambda repressor-like DNA-binding domains"/>
    <property type="match status" value="1"/>
</dbReference>
<proteinExistence type="predicted"/>